<dbReference type="AlphaFoldDB" id="A0A3B0ZH49"/>
<feature type="transmembrane region" description="Helical" evidence="5">
    <location>
        <begin position="182"/>
        <end position="204"/>
    </location>
</feature>
<proteinExistence type="predicted"/>
<accession>A0A3B0ZH49</accession>
<feature type="transmembrane region" description="Helical" evidence="5">
    <location>
        <begin position="46"/>
        <end position="65"/>
    </location>
</feature>
<gene>
    <name evidence="7" type="ORF">MNBD_GAMMA23-326</name>
</gene>
<keyword evidence="2 5" id="KW-0812">Transmembrane</keyword>
<keyword evidence="4 5" id="KW-0472">Membrane</keyword>
<feature type="transmembrane region" description="Helical" evidence="5">
    <location>
        <begin position="338"/>
        <end position="359"/>
    </location>
</feature>
<feature type="transmembrane region" description="Helical" evidence="5">
    <location>
        <begin position="12"/>
        <end position="34"/>
    </location>
</feature>
<feature type="domain" description="O-antigen ligase-related" evidence="6">
    <location>
        <begin position="178"/>
        <end position="314"/>
    </location>
</feature>
<reference evidence="7" key="1">
    <citation type="submission" date="2018-06" db="EMBL/GenBank/DDBJ databases">
        <authorList>
            <person name="Zhirakovskaya E."/>
        </authorList>
    </citation>
    <scope>NUCLEOTIDE SEQUENCE</scope>
</reference>
<dbReference type="GO" id="GO:0016020">
    <property type="term" value="C:membrane"/>
    <property type="evidence" value="ECO:0007669"/>
    <property type="project" value="UniProtKB-SubCell"/>
</dbReference>
<evidence type="ECO:0000256" key="4">
    <source>
        <dbReference type="ARBA" id="ARBA00023136"/>
    </source>
</evidence>
<evidence type="ECO:0000256" key="1">
    <source>
        <dbReference type="ARBA" id="ARBA00004141"/>
    </source>
</evidence>
<keyword evidence="3 5" id="KW-1133">Transmembrane helix</keyword>
<feature type="transmembrane region" description="Helical" evidence="5">
    <location>
        <begin position="77"/>
        <end position="107"/>
    </location>
</feature>
<feature type="transmembrane region" description="Helical" evidence="5">
    <location>
        <begin position="297"/>
        <end position="322"/>
    </location>
</feature>
<dbReference type="InterPro" id="IPR051533">
    <property type="entry name" value="WaaL-like"/>
</dbReference>
<feature type="transmembrane region" description="Helical" evidence="5">
    <location>
        <begin position="365"/>
        <end position="382"/>
    </location>
</feature>
<evidence type="ECO:0000256" key="3">
    <source>
        <dbReference type="ARBA" id="ARBA00022989"/>
    </source>
</evidence>
<evidence type="ECO:0000313" key="7">
    <source>
        <dbReference type="EMBL" id="VAW92735.1"/>
    </source>
</evidence>
<comment type="subcellular location">
    <subcellularLocation>
        <location evidence="1">Membrane</location>
        <topology evidence="1">Multi-pass membrane protein</topology>
    </subcellularLocation>
</comment>
<dbReference type="PANTHER" id="PTHR37422:SF13">
    <property type="entry name" value="LIPOPOLYSACCHARIDE BIOSYNTHESIS PROTEIN PA4999-RELATED"/>
    <property type="match status" value="1"/>
</dbReference>
<name>A0A3B0ZH49_9ZZZZ</name>
<sequence>YYLFEYIRPQALYPQIDFLPWAQLFLILTLISLFNDKSIKSVGNPLNKLFVLFIIIVILSSLAAYDPWESWKYKNIMLSWIIVYYLTINIVNTEKRFFLFLLVYLLFNLKMGQHGAVDWIGRGLSFADYGLIGSPGWFRNSGEYAIQMMIFGSLAIAFVVSLKEYWGKYKKFIMYGAAATGYLAVVGASSRGSQLGLLLIFILFSLRSKAGIKGLLGVTVLGLLLYNILPDEQMARFQEMGDDRTSLQRLAYWKVGLDLIADNPLLGIGYKNWMVVVSGMFPDGIPPLNVVQVPHSIYIEAAAELGIFAFFVFLIMVVYAFVINSKTRKMLKGKTDKLLFNVTYGLDAGLLGFLVAGAFVTVLTYPFFWIQIAMIVTVNNIVKNKYPVEKVKRRGRMLNEKKKPLTGQS</sequence>
<organism evidence="7">
    <name type="scientific">hydrothermal vent metagenome</name>
    <dbReference type="NCBI Taxonomy" id="652676"/>
    <lineage>
        <taxon>unclassified sequences</taxon>
        <taxon>metagenomes</taxon>
        <taxon>ecological metagenomes</taxon>
    </lineage>
</organism>
<feature type="non-terminal residue" evidence="7">
    <location>
        <position position="1"/>
    </location>
</feature>
<dbReference type="EMBL" id="UOFT01000028">
    <property type="protein sequence ID" value="VAW92735.1"/>
    <property type="molecule type" value="Genomic_DNA"/>
</dbReference>
<dbReference type="InterPro" id="IPR007016">
    <property type="entry name" value="O-antigen_ligase-rel_domated"/>
</dbReference>
<protein>
    <recommendedName>
        <fullName evidence="6">O-antigen ligase-related domain-containing protein</fullName>
    </recommendedName>
</protein>
<evidence type="ECO:0000256" key="2">
    <source>
        <dbReference type="ARBA" id="ARBA00022692"/>
    </source>
</evidence>
<feature type="transmembrane region" description="Helical" evidence="5">
    <location>
        <begin position="210"/>
        <end position="229"/>
    </location>
</feature>
<feature type="transmembrane region" description="Helical" evidence="5">
    <location>
        <begin position="250"/>
        <end position="270"/>
    </location>
</feature>
<evidence type="ECO:0000259" key="6">
    <source>
        <dbReference type="Pfam" id="PF04932"/>
    </source>
</evidence>
<evidence type="ECO:0000256" key="5">
    <source>
        <dbReference type="SAM" id="Phobius"/>
    </source>
</evidence>
<dbReference type="PANTHER" id="PTHR37422">
    <property type="entry name" value="TEICHURONIC ACID BIOSYNTHESIS PROTEIN TUAE"/>
    <property type="match status" value="1"/>
</dbReference>
<feature type="transmembrane region" description="Helical" evidence="5">
    <location>
        <begin position="144"/>
        <end position="162"/>
    </location>
</feature>
<dbReference type="Pfam" id="PF04932">
    <property type="entry name" value="Wzy_C"/>
    <property type="match status" value="1"/>
</dbReference>